<accession>A0A1G7TGW2</accession>
<organism evidence="1 2">
    <name type="scientific">Sinosporangium album</name>
    <dbReference type="NCBI Taxonomy" id="504805"/>
    <lineage>
        <taxon>Bacteria</taxon>
        <taxon>Bacillati</taxon>
        <taxon>Actinomycetota</taxon>
        <taxon>Actinomycetes</taxon>
        <taxon>Streptosporangiales</taxon>
        <taxon>Streptosporangiaceae</taxon>
        <taxon>Sinosporangium</taxon>
    </lineage>
</organism>
<dbReference type="Proteomes" id="UP000198923">
    <property type="component" value="Unassembled WGS sequence"/>
</dbReference>
<protein>
    <submittedName>
        <fullName evidence="1">RloB-like protein</fullName>
    </submittedName>
</protein>
<dbReference type="EMBL" id="FNCN01000003">
    <property type="protein sequence ID" value="SDG34264.1"/>
    <property type="molecule type" value="Genomic_DNA"/>
</dbReference>
<dbReference type="RefSeq" id="WP_176955274.1">
    <property type="nucleotide sequence ID" value="NZ_FNCN01000003.1"/>
</dbReference>
<sequence length="125" mass="14121">MPIRTVQIWCVLDTELDHGLAERMLAEADGKVMLALSTPCFDFWLLLHREDHRAPFQTAGGAERASKRVMPTWSKGGTKFADFQDGVGDACRRARAADPEGKNYMRNPSTSVWRLMQSIREPVKD</sequence>
<dbReference type="Pfam" id="PF13707">
    <property type="entry name" value="RloB"/>
    <property type="match status" value="1"/>
</dbReference>
<dbReference type="InterPro" id="IPR025591">
    <property type="entry name" value="RloB"/>
</dbReference>
<keyword evidence="2" id="KW-1185">Reference proteome</keyword>
<reference evidence="1 2" key="1">
    <citation type="submission" date="2016-10" db="EMBL/GenBank/DDBJ databases">
        <authorList>
            <person name="de Groot N.N."/>
        </authorList>
    </citation>
    <scope>NUCLEOTIDE SEQUENCE [LARGE SCALE GENOMIC DNA]</scope>
    <source>
        <strain evidence="1 2">CPCC 201354</strain>
    </source>
</reference>
<evidence type="ECO:0000313" key="1">
    <source>
        <dbReference type="EMBL" id="SDG34264.1"/>
    </source>
</evidence>
<evidence type="ECO:0000313" key="2">
    <source>
        <dbReference type="Proteomes" id="UP000198923"/>
    </source>
</evidence>
<proteinExistence type="predicted"/>
<dbReference type="AlphaFoldDB" id="A0A1G7TGW2"/>
<name>A0A1G7TGW2_9ACTN</name>
<gene>
    <name evidence="1" type="ORF">SAMN05421505_103265</name>
</gene>